<reference evidence="3" key="2">
    <citation type="submission" date="2013-04" db="UniProtKB">
        <authorList>
            <consortium name="EnsemblPlants"/>
        </authorList>
    </citation>
    <scope>IDENTIFICATION</scope>
</reference>
<dbReference type="AlphaFoldDB" id="J3LVI4"/>
<proteinExistence type="predicted"/>
<reference evidence="3" key="1">
    <citation type="journal article" date="2013" name="Nat. Commun.">
        <title>Whole-genome sequencing of Oryza brachyantha reveals mechanisms underlying Oryza genome evolution.</title>
        <authorList>
            <person name="Chen J."/>
            <person name="Huang Q."/>
            <person name="Gao D."/>
            <person name="Wang J."/>
            <person name="Lang Y."/>
            <person name="Liu T."/>
            <person name="Li B."/>
            <person name="Bai Z."/>
            <person name="Luis Goicoechea J."/>
            <person name="Liang C."/>
            <person name="Chen C."/>
            <person name="Zhang W."/>
            <person name="Sun S."/>
            <person name="Liao Y."/>
            <person name="Zhang X."/>
            <person name="Yang L."/>
            <person name="Song C."/>
            <person name="Wang M."/>
            <person name="Shi J."/>
            <person name="Liu G."/>
            <person name="Liu J."/>
            <person name="Zhou H."/>
            <person name="Zhou W."/>
            <person name="Yu Q."/>
            <person name="An N."/>
            <person name="Chen Y."/>
            <person name="Cai Q."/>
            <person name="Wang B."/>
            <person name="Liu B."/>
            <person name="Min J."/>
            <person name="Huang Y."/>
            <person name="Wu H."/>
            <person name="Li Z."/>
            <person name="Zhang Y."/>
            <person name="Yin Y."/>
            <person name="Song W."/>
            <person name="Jiang J."/>
            <person name="Jackson S.A."/>
            <person name="Wing R.A."/>
            <person name="Wang J."/>
            <person name="Chen M."/>
        </authorList>
    </citation>
    <scope>NUCLEOTIDE SEQUENCE [LARGE SCALE GENOMIC DNA]</scope>
    <source>
        <strain evidence="3">cv. IRGC 101232</strain>
    </source>
</reference>
<dbReference type="EnsemblPlants" id="OB04G11590.1">
    <property type="protein sequence ID" value="OB04G11590.1"/>
    <property type="gene ID" value="OB04G11590"/>
</dbReference>
<evidence type="ECO:0000256" key="2">
    <source>
        <dbReference type="SAM" id="MobiDB-lite"/>
    </source>
</evidence>
<evidence type="ECO:0000313" key="4">
    <source>
        <dbReference type="Proteomes" id="UP000006038"/>
    </source>
</evidence>
<keyword evidence="1" id="KW-0175">Coiled coil</keyword>
<accession>J3LVI4</accession>
<feature type="compositionally biased region" description="Polar residues" evidence="2">
    <location>
        <begin position="1"/>
        <end position="12"/>
    </location>
</feature>
<dbReference type="HOGENOM" id="CLU_2816510_0_0_1"/>
<organism evidence="3">
    <name type="scientific">Oryza brachyantha</name>
    <name type="common">malo sina</name>
    <dbReference type="NCBI Taxonomy" id="4533"/>
    <lineage>
        <taxon>Eukaryota</taxon>
        <taxon>Viridiplantae</taxon>
        <taxon>Streptophyta</taxon>
        <taxon>Embryophyta</taxon>
        <taxon>Tracheophyta</taxon>
        <taxon>Spermatophyta</taxon>
        <taxon>Magnoliopsida</taxon>
        <taxon>Liliopsida</taxon>
        <taxon>Poales</taxon>
        <taxon>Poaceae</taxon>
        <taxon>BOP clade</taxon>
        <taxon>Oryzoideae</taxon>
        <taxon>Oryzeae</taxon>
        <taxon>Oryzinae</taxon>
        <taxon>Oryza</taxon>
    </lineage>
</organism>
<evidence type="ECO:0000313" key="3">
    <source>
        <dbReference type="EnsemblPlants" id="OB04G11590.1"/>
    </source>
</evidence>
<sequence length="67" mass="7848">MKKSEASSSFGRSVTDDATDNFLDGVNIQFRSLHQIKTENRRVKRQNEKLSKEIEELTKKYEDLTKK</sequence>
<name>J3LVI4_ORYBR</name>
<feature type="region of interest" description="Disordered" evidence="2">
    <location>
        <begin position="1"/>
        <end position="20"/>
    </location>
</feature>
<dbReference type="Gramene" id="OB04G11590.1">
    <property type="protein sequence ID" value="OB04G11590.1"/>
    <property type="gene ID" value="OB04G11590"/>
</dbReference>
<protein>
    <submittedName>
        <fullName evidence="3">Uncharacterized protein</fullName>
    </submittedName>
</protein>
<dbReference type="Proteomes" id="UP000006038">
    <property type="component" value="Chromosome 4"/>
</dbReference>
<evidence type="ECO:0000256" key="1">
    <source>
        <dbReference type="SAM" id="Coils"/>
    </source>
</evidence>
<keyword evidence="4" id="KW-1185">Reference proteome</keyword>
<dbReference type="OMA" id="FRSLHQI"/>
<feature type="coiled-coil region" evidence="1">
    <location>
        <begin position="33"/>
        <end position="67"/>
    </location>
</feature>